<evidence type="ECO:0000256" key="4">
    <source>
        <dbReference type="ARBA" id="ARBA00022723"/>
    </source>
</evidence>
<dbReference type="Gene3D" id="3.40.50.740">
    <property type="match status" value="1"/>
</dbReference>
<dbReference type="STRING" id="234267.Acid_5857"/>
<dbReference type="CDD" id="cd02766">
    <property type="entry name" value="MopB_3"/>
    <property type="match status" value="1"/>
</dbReference>
<dbReference type="Gene3D" id="3.30.2070.10">
    <property type="entry name" value="Formate dehydrogenase/DMSO reductase"/>
    <property type="match status" value="1"/>
</dbReference>
<dbReference type="Pfam" id="PF01568">
    <property type="entry name" value="Molydop_binding"/>
    <property type="match status" value="1"/>
</dbReference>
<dbReference type="PROSITE" id="PS00490">
    <property type="entry name" value="MOLYBDOPTERIN_PROK_2"/>
    <property type="match status" value="1"/>
</dbReference>
<dbReference type="eggNOG" id="COG0243">
    <property type="taxonomic scope" value="Bacteria"/>
</dbReference>
<dbReference type="GO" id="GO:0046872">
    <property type="term" value="F:metal ion binding"/>
    <property type="evidence" value="ECO:0007669"/>
    <property type="project" value="UniProtKB-KW"/>
</dbReference>
<dbReference type="KEGG" id="sus:Acid_5857"/>
<keyword evidence="6" id="KW-0408">Iron</keyword>
<evidence type="ECO:0000256" key="2">
    <source>
        <dbReference type="ARBA" id="ARBA00010312"/>
    </source>
</evidence>
<evidence type="ECO:0000313" key="9">
    <source>
        <dbReference type="EMBL" id="ABJ86801.1"/>
    </source>
</evidence>
<keyword evidence="5" id="KW-0560">Oxidoreductase</keyword>
<dbReference type="GO" id="GO:0043546">
    <property type="term" value="F:molybdopterin cofactor binding"/>
    <property type="evidence" value="ECO:0007669"/>
    <property type="project" value="InterPro"/>
</dbReference>
<dbReference type="PROSITE" id="PS51669">
    <property type="entry name" value="4FE4S_MOW_BIS_MGD"/>
    <property type="match status" value="1"/>
</dbReference>
<feature type="domain" description="4Fe-4S Mo/W bis-MGD-type" evidence="8">
    <location>
        <begin position="2"/>
        <end position="59"/>
    </location>
</feature>
<dbReference type="InParanoid" id="Q01U69"/>
<evidence type="ECO:0000256" key="7">
    <source>
        <dbReference type="ARBA" id="ARBA00023014"/>
    </source>
</evidence>
<dbReference type="GO" id="GO:0016491">
    <property type="term" value="F:oxidoreductase activity"/>
    <property type="evidence" value="ECO:0007669"/>
    <property type="project" value="UniProtKB-KW"/>
</dbReference>
<sequence>MAETRHSVCALDCPDCCSLLINVEDGRGSKLRGNPEHPVTRGFLCGKVAQYLEREYHPDRLLYPQRRGGAKGAGRFERITWDQALDTIAERLRSVATEFGSEAILPYSYAGTMGLLNGSGMDRRFFHRLGASRLDRTICSSAGGVGLTQALGLRYGTEPEQFRHAKLIIAWGANILGTNVHLWPFVMEARRNGAKLYTIDPNRNRTGAASDKHFFINPGSDTALALAMMHVILGEGLHDPDYVERHTSGIDALRERVLAWTPARAAELTGIAAEEIVQLAREYAGTRPAAIRLNYGVQRSERGATAIRTIALLPALTGSWKDVGGGLQLSTSQAFYLNRAGLERADLQHRSLGREARIVNMSQLGQALTELADPPVKAMIVYNSNPGAIAPNQNAVQRGLRREDLFTVVLEQFQTDTADHADILLPVTTFLEHTDLYLAYGHYHLQLARPALPAPGETKSNVEIFRLLAQRMGFEDPCFRESEDDMIRTLLDSPHPFLAGITLEQLDREHSVRLKVSGDGEPFLPFAEGNFGTPDGRCHFNAETLDYTPPVESRHGDAVLRSKYPLELISPKNDDSMNSTFGHRDGVDRQTATLYLAGPDAAARGIRDADQVRVYNDRGSCVLSASVDGRVRPGVACAPAVRWGKRSPGGNSINAVTSERLTDFGGGATFYSCLVQVERIGD</sequence>
<dbReference type="InterPro" id="IPR006655">
    <property type="entry name" value="Mopterin_OxRdtase_prok_CS"/>
</dbReference>
<dbReference type="EMBL" id="CP000473">
    <property type="protein sequence ID" value="ABJ86801.1"/>
    <property type="molecule type" value="Genomic_DNA"/>
</dbReference>
<dbReference type="Gene3D" id="3.40.228.10">
    <property type="entry name" value="Dimethylsulfoxide Reductase, domain 2"/>
    <property type="match status" value="1"/>
</dbReference>
<accession>Q01U69</accession>
<keyword evidence="3" id="KW-0500">Molybdenum</keyword>
<protein>
    <submittedName>
        <fullName evidence="9">Molybdopterin oxidoreductase</fullName>
    </submittedName>
</protein>
<dbReference type="OrthoDB" id="219031at2"/>
<name>Q01U69_SOLUE</name>
<evidence type="ECO:0000256" key="3">
    <source>
        <dbReference type="ARBA" id="ARBA00022505"/>
    </source>
</evidence>
<dbReference type="InterPro" id="IPR006657">
    <property type="entry name" value="MoPterin_dinucl-bd_dom"/>
</dbReference>
<dbReference type="GO" id="GO:0051536">
    <property type="term" value="F:iron-sulfur cluster binding"/>
    <property type="evidence" value="ECO:0007669"/>
    <property type="project" value="UniProtKB-KW"/>
</dbReference>
<dbReference type="InterPro" id="IPR006656">
    <property type="entry name" value="Mopterin_OxRdtase"/>
</dbReference>
<dbReference type="SUPFAM" id="SSF50692">
    <property type="entry name" value="ADC-like"/>
    <property type="match status" value="1"/>
</dbReference>
<gene>
    <name evidence="9" type="ordered locus">Acid_5857</name>
</gene>
<keyword evidence="7" id="KW-0411">Iron-sulfur</keyword>
<dbReference type="FunCoup" id="Q01U69">
    <property type="interactions" value="115"/>
</dbReference>
<dbReference type="SMART" id="SM00926">
    <property type="entry name" value="Molybdop_Fe4S4"/>
    <property type="match status" value="1"/>
</dbReference>
<comment type="cofactor">
    <cofactor evidence="1">
        <name>Mo-bis(molybdopterin guanine dinucleotide)</name>
        <dbReference type="ChEBI" id="CHEBI:60539"/>
    </cofactor>
</comment>
<dbReference type="SUPFAM" id="SSF53706">
    <property type="entry name" value="Formate dehydrogenase/DMSO reductase, domains 1-3"/>
    <property type="match status" value="1"/>
</dbReference>
<dbReference type="Gene3D" id="2.20.25.90">
    <property type="entry name" value="ADC-like domains"/>
    <property type="match status" value="1"/>
</dbReference>
<evidence type="ECO:0000259" key="8">
    <source>
        <dbReference type="PROSITE" id="PS51669"/>
    </source>
</evidence>
<dbReference type="InterPro" id="IPR009010">
    <property type="entry name" value="Asp_de-COase-like_dom_sf"/>
</dbReference>
<evidence type="ECO:0000256" key="5">
    <source>
        <dbReference type="ARBA" id="ARBA00023002"/>
    </source>
</evidence>
<dbReference type="Pfam" id="PF00384">
    <property type="entry name" value="Molybdopterin"/>
    <property type="match status" value="1"/>
</dbReference>
<dbReference type="AlphaFoldDB" id="Q01U69"/>
<dbReference type="PANTHER" id="PTHR43742">
    <property type="entry name" value="TRIMETHYLAMINE-N-OXIDE REDUCTASE"/>
    <property type="match status" value="1"/>
</dbReference>
<dbReference type="HOGENOM" id="CLU_000422_13_3_0"/>
<dbReference type="PANTHER" id="PTHR43742:SF6">
    <property type="entry name" value="OXIDOREDUCTASE YYAE-RELATED"/>
    <property type="match status" value="1"/>
</dbReference>
<comment type="similarity">
    <text evidence="2">Belongs to the prokaryotic molybdopterin-containing oxidoreductase family.</text>
</comment>
<dbReference type="Gene3D" id="2.40.40.20">
    <property type="match status" value="1"/>
</dbReference>
<dbReference type="InterPro" id="IPR050612">
    <property type="entry name" value="Prok_Mopterin_Oxidored"/>
</dbReference>
<reference evidence="9" key="1">
    <citation type="submission" date="2006-10" db="EMBL/GenBank/DDBJ databases">
        <title>Complete sequence of Solibacter usitatus Ellin6076.</title>
        <authorList>
            <consortium name="US DOE Joint Genome Institute"/>
            <person name="Copeland A."/>
            <person name="Lucas S."/>
            <person name="Lapidus A."/>
            <person name="Barry K."/>
            <person name="Detter J.C."/>
            <person name="Glavina del Rio T."/>
            <person name="Hammon N."/>
            <person name="Israni S."/>
            <person name="Dalin E."/>
            <person name="Tice H."/>
            <person name="Pitluck S."/>
            <person name="Thompson L.S."/>
            <person name="Brettin T."/>
            <person name="Bruce D."/>
            <person name="Han C."/>
            <person name="Tapia R."/>
            <person name="Gilna P."/>
            <person name="Schmutz J."/>
            <person name="Larimer F."/>
            <person name="Land M."/>
            <person name="Hauser L."/>
            <person name="Kyrpides N."/>
            <person name="Mikhailova N."/>
            <person name="Janssen P.H."/>
            <person name="Kuske C.R."/>
            <person name="Richardson P."/>
        </authorList>
    </citation>
    <scope>NUCLEOTIDE SEQUENCE</scope>
    <source>
        <strain evidence="9">Ellin6076</strain>
    </source>
</reference>
<evidence type="ECO:0000256" key="1">
    <source>
        <dbReference type="ARBA" id="ARBA00001942"/>
    </source>
</evidence>
<evidence type="ECO:0000256" key="6">
    <source>
        <dbReference type="ARBA" id="ARBA00023004"/>
    </source>
</evidence>
<proteinExistence type="inferred from homology"/>
<keyword evidence="4" id="KW-0479">Metal-binding</keyword>
<dbReference type="InterPro" id="IPR006963">
    <property type="entry name" value="Mopterin_OxRdtase_4Fe-4S_dom"/>
</dbReference>
<dbReference type="Pfam" id="PF04879">
    <property type="entry name" value="Molybdop_Fe4S4"/>
    <property type="match status" value="1"/>
</dbReference>
<organism evidence="9">
    <name type="scientific">Solibacter usitatus (strain Ellin6076)</name>
    <dbReference type="NCBI Taxonomy" id="234267"/>
    <lineage>
        <taxon>Bacteria</taxon>
        <taxon>Pseudomonadati</taxon>
        <taxon>Acidobacteriota</taxon>
        <taxon>Terriglobia</taxon>
        <taxon>Bryobacterales</taxon>
        <taxon>Solibacteraceae</taxon>
        <taxon>Candidatus Solibacter</taxon>
    </lineage>
</organism>